<keyword evidence="3" id="KW-1185">Reference proteome</keyword>
<gene>
    <name evidence="2" type="ORF">EHS24_008541</name>
</gene>
<feature type="compositionally biased region" description="Polar residues" evidence="1">
    <location>
        <begin position="1159"/>
        <end position="1168"/>
    </location>
</feature>
<sequence length="1196" mass="126899">MTPVLPRELLQALANAGNDIDRASDVIEEYIIHRRQKGDTLFDVSNSLLLLENRGPARTASAIHKAQYVTNVPPASDLTSASGPAHSSSASPSTLLSYMLSEPPPPVAQARQVILEYVLAREHRHRDKKPGRGGKHTMGRDAFEEIAARLAEVEDGLRGTGILSRRGASEPIPDEELSPVRQLGLALVLSLRMLLSYFSLPDLARQLLCQTAQDAERTLVQHVRRRAPGEGRYGVGRELEYIESLTLNRRPALRPAFRSARARTHLPPRALYPIPLPAPSKSACIKLLSAFLHDVEQAGPVAAQSYTQQGPSSYSSHSGSLRGPGKKASPKVPSVAFGSPGSPASPLYSTSSPSNSPSRRQSNLPLAADPTPVESYSLELLSEYLTREKREYILKNKWVKSGRDQLGRDLGDIETALCISRGIASNHAASLLPVFLLLRRTYSLPPTALPPKIVGAAYEMLPTPPEPDTVPLREPTVSSTTAALYVNPRLDDSAALDMVEELLENEREKGINAAVSEEKTVSWLLGLVSQIEKRFPDGSYETVFEQARLLSERPRVWPDAANSSAFPSHPLVAVHDGSQGHRRSKSYAPTSPSNDTHPDIRMPSSPKSHMRSASMPMRSSTYSSEHEVPEVPRVPTSYNQFTDVDAMAQPEMPPQPQDDDSGSDYGAEPDNGDDVNPDYNDSAFTRRVEPGAGLGLTNNSRPKPPPKLSLNVPGPAFGTMFEPLGSAKSFASSAQTPNSATSCDGWWDIVSAGDNSPQARKTPWIDSSSEAPSPSPSNSHLTRVAEEFDDDDDDGTVEASPLDTLNVAHMNVPGLPPGADAPRIGGRLEQLATPGPASPNNAAVSSPSTITGGSPVAVGGGGSPNTTASSASPQTYGTGPSPLRTLPSATSANLSAAAAAAIAATEAKLGGVAAPPAPNPQTNGSPSPGSSNHTTPTTTPTVPHRSMFADAPPVPSMPNEYEHDYNSNAPLRSAPGVQAPSAWPSRSPEQQSQPMPQTRPQRSRTYGSLAHMNSSGVRPPPVPVNMDRPGFPGGSQTPSTRRRNNSSATAQSAKSATSQTGTSSAPPTAVPPIAPANDPNAATFDMSDSALDFYPSEDPGGSQYKPYTPMIGNMTIAAPPAQPAPKSKLGGFGRSMSLSAKNALGRKDKDAVPAVPSRATGTGVQRANTRARVANNPERWNKNMVAALMGPPVEKK</sequence>
<feature type="region of interest" description="Disordered" evidence="1">
    <location>
        <begin position="648"/>
        <end position="714"/>
    </location>
</feature>
<feature type="compositionally biased region" description="Polar residues" evidence="1">
    <location>
        <begin position="730"/>
        <end position="742"/>
    </location>
</feature>
<evidence type="ECO:0000256" key="1">
    <source>
        <dbReference type="SAM" id="MobiDB-lite"/>
    </source>
</evidence>
<feature type="compositionally biased region" description="Low complexity" evidence="1">
    <location>
        <begin position="1046"/>
        <end position="1067"/>
    </location>
</feature>
<evidence type="ECO:0000313" key="3">
    <source>
        <dbReference type="Proteomes" id="UP000279236"/>
    </source>
</evidence>
<dbReference type="PANTHER" id="PTHR45725">
    <property type="entry name" value="FORMIN HOMOLOGY 2 FAMILY MEMBER"/>
    <property type="match status" value="1"/>
</dbReference>
<dbReference type="RefSeq" id="XP_028475826.1">
    <property type="nucleotide sequence ID" value="XM_028623852.1"/>
</dbReference>
<accession>A0A427XQM5</accession>
<feature type="region of interest" description="Disordered" evidence="1">
    <location>
        <begin position="911"/>
        <end position="1107"/>
    </location>
</feature>
<organism evidence="2 3">
    <name type="scientific">Apiotrichum porosum</name>
    <dbReference type="NCBI Taxonomy" id="105984"/>
    <lineage>
        <taxon>Eukaryota</taxon>
        <taxon>Fungi</taxon>
        <taxon>Dikarya</taxon>
        <taxon>Basidiomycota</taxon>
        <taxon>Agaricomycotina</taxon>
        <taxon>Tremellomycetes</taxon>
        <taxon>Trichosporonales</taxon>
        <taxon>Trichosporonaceae</taxon>
        <taxon>Apiotrichum</taxon>
    </lineage>
</organism>
<dbReference type="OrthoDB" id="2587749at2759"/>
<protein>
    <submittedName>
        <fullName evidence="2">Uncharacterized protein</fullName>
    </submittedName>
</protein>
<feature type="compositionally biased region" description="Low complexity" evidence="1">
    <location>
        <begin position="920"/>
        <end position="943"/>
    </location>
</feature>
<comment type="caution">
    <text evidence="2">The sequence shown here is derived from an EMBL/GenBank/DDBJ whole genome shotgun (WGS) entry which is preliminary data.</text>
</comment>
<feature type="region of interest" description="Disordered" evidence="1">
    <location>
        <begin position="1142"/>
        <end position="1196"/>
    </location>
</feature>
<evidence type="ECO:0000313" key="2">
    <source>
        <dbReference type="EMBL" id="RSH81107.1"/>
    </source>
</evidence>
<dbReference type="EMBL" id="RSCE01000007">
    <property type="protein sequence ID" value="RSH81107.1"/>
    <property type="molecule type" value="Genomic_DNA"/>
</dbReference>
<feature type="region of interest" description="Disordered" evidence="1">
    <location>
        <begin position="730"/>
        <end position="888"/>
    </location>
</feature>
<dbReference type="InterPro" id="IPR051425">
    <property type="entry name" value="Formin_Homology"/>
</dbReference>
<feature type="compositionally biased region" description="Low complexity" evidence="1">
    <location>
        <begin position="342"/>
        <end position="365"/>
    </location>
</feature>
<feature type="compositionally biased region" description="Acidic residues" evidence="1">
    <location>
        <begin position="787"/>
        <end position="796"/>
    </location>
</feature>
<dbReference type="GeneID" id="39593084"/>
<reference evidence="2 3" key="1">
    <citation type="submission" date="2018-11" db="EMBL/GenBank/DDBJ databases">
        <title>Genome sequence of Apiotrichum porosum DSM 27194.</title>
        <authorList>
            <person name="Aliyu H."/>
            <person name="Gorte O."/>
            <person name="Ochsenreither K."/>
        </authorList>
    </citation>
    <scope>NUCLEOTIDE SEQUENCE [LARGE SCALE GENOMIC DNA]</scope>
    <source>
        <strain evidence="2 3">DSM 27194</strain>
    </source>
</reference>
<feature type="region of interest" description="Disordered" evidence="1">
    <location>
        <begin position="561"/>
        <end position="633"/>
    </location>
</feature>
<feature type="compositionally biased region" description="Low complexity" evidence="1">
    <location>
        <begin position="767"/>
        <end position="779"/>
    </location>
</feature>
<dbReference type="Proteomes" id="UP000279236">
    <property type="component" value="Unassembled WGS sequence"/>
</dbReference>
<feature type="compositionally biased region" description="Polar residues" evidence="1">
    <location>
        <begin position="987"/>
        <end position="1016"/>
    </location>
</feature>
<feature type="compositionally biased region" description="Low complexity" evidence="1">
    <location>
        <begin position="834"/>
        <end position="857"/>
    </location>
</feature>
<proteinExistence type="predicted"/>
<dbReference type="AlphaFoldDB" id="A0A427XQM5"/>
<feature type="region of interest" description="Disordered" evidence="1">
    <location>
        <begin position="304"/>
        <end position="370"/>
    </location>
</feature>
<feature type="compositionally biased region" description="Polar residues" evidence="1">
    <location>
        <begin position="865"/>
        <end position="878"/>
    </location>
</feature>
<name>A0A427XQM5_9TREE</name>